<sequence length="93" mass="10549">MNKLNKIYKNKIVIAALGVIALIDTAFAIDYFTTDHEARDCIGTQYQALQTMMNDYDNSDSLSKIDLGKVIAQQTELINEMKHSDEVAKRYCN</sequence>
<dbReference type="EMBL" id="JBGOOS010000037">
    <property type="protein sequence ID" value="MEZ8210869.1"/>
    <property type="molecule type" value="Genomic_DNA"/>
</dbReference>
<proteinExistence type="predicted"/>
<evidence type="ECO:0008006" key="4">
    <source>
        <dbReference type="Google" id="ProtNLM"/>
    </source>
</evidence>
<feature type="signal peptide" evidence="1">
    <location>
        <begin position="1"/>
        <end position="28"/>
    </location>
</feature>
<name>A0ABV4MMR2_9VIBR</name>
<dbReference type="RefSeq" id="WP_371726508.1">
    <property type="nucleotide sequence ID" value="NZ_JBGOOS010000037.1"/>
</dbReference>
<feature type="chain" id="PRO_5046908679" description="Chemotaxis protein" evidence="1">
    <location>
        <begin position="29"/>
        <end position="93"/>
    </location>
</feature>
<evidence type="ECO:0000256" key="1">
    <source>
        <dbReference type="SAM" id="SignalP"/>
    </source>
</evidence>
<dbReference type="Proteomes" id="UP001569151">
    <property type="component" value="Unassembled WGS sequence"/>
</dbReference>
<evidence type="ECO:0000313" key="3">
    <source>
        <dbReference type="Proteomes" id="UP001569151"/>
    </source>
</evidence>
<protein>
    <recommendedName>
        <fullName evidence="4">Chemotaxis protein</fullName>
    </recommendedName>
</protein>
<accession>A0ABV4MMR2</accession>
<gene>
    <name evidence="2" type="ORF">ACED39_19055</name>
</gene>
<keyword evidence="3" id="KW-1185">Reference proteome</keyword>
<reference evidence="2 3" key="1">
    <citation type="submission" date="2024-06" db="EMBL/GenBank/DDBJ databases">
        <authorList>
            <person name="Steensen K."/>
            <person name="Seneca J."/>
            <person name="Bartlau N."/>
            <person name="Yu A.X."/>
            <person name="Polz M.F."/>
        </authorList>
    </citation>
    <scope>NUCLEOTIDE SEQUENCE [LARGE SCALE GENOMIC DNA]</scope>
    <source>
        <strain evidence="2 3">1F146</strain>
    </source>
</reference>
<keyword evidence="1" id="KW-0732">Signal</keyword>
<evidence type="ECO:0000313" key="2">
    <source>
        <dbReference type="EMBL" id="MEZ8210869.1"/>
    </source>
</evidence>
<organism evidence="2 3">
    <name type="scientific">Vibrio bivalvicida</name>
    <dbReference type="NCBI Taxonomy" id="1276888"/>
    <lineage>
        <taxon>Bacteria</taxon>
        <taxon>Pseudomonadati</taxon>
        <taxon>Pseudomonadota</taxon>
        <taxon>Gammaproteobacteria</taxon>
        <taxon>Vibrionales</taxon>
        <taxon>Vibrionaceae</taxon>
        <taxon>Vibrio</taxon>
        <taxon>Vibrio oreintalis group</taxon>
    </lineage>
</organism>
<comment type="caution">
    <text evidence="2">The sequence shown here is derived from an EMBL/GenBank/DDBJ whole genome shotgun (WGS) entry which is preliminary data.</text>
</comment>